<evidence type="ECO:0000313" key="1">
    <source>
        <dbReference type="EMBL" id="ADE35995.1"/>
    </source>
</evidence>
<accession>D5E9Z4</accession>
<dbReference type="EMBL" id="CP001994">
    <property type="protein sequence ID" value="ADE35995.1"/>
    <property type="molecule type" value="Genomic_DNA"/>
</dbReference>
<evidence type="ECO:0000313" key="2">
    <source>
        <dbReference type="Proteomes" id="UP000001059"/>
    </source>
</evidence>
<dbReference type="RefSeq" id="WP_013036938.1">
    <property type="nucleotide sequence ID" value="NC_014002.1"/>
</dbReference>
<organism evidence="1 2">
    <name type="scientific">Methanohalophilus mahii (strain ATCC 35705 / DSM 5219 / SLP)</name>
    <dbReference type="NCBI Taxonomy" id="547558"/>
    <lineage>
        <taxon>Archaea</taxon>
        <taxon>Methanobacteriati</taxon>
        <taxon>Methanobacteriota</taxon>
        <taxon>Stenosarchaea group</taxon>
        <taxon>Methanomicrobia</taxon>
        <taxon>Methanosarcinales</taxon>
        <taxon>Methanosarcinaceae</taxon>
        <taxon>Methanohalophilus</taxon>
    </lineage>
</organism>
<sequence length="373" mass="42638">MEHQLVTFKKTFEDLNNLGNNSLFDFDGEKIVLLNNRTKLFFIETLGLHDPAINFCSLGLTQIPKVALEENIKNSFEEIMHKNFVFVHKPGRTAINRFVEGLEDTKICIQADIPSNYVHFPNKYIISTEKLGTLVSMLYFREKGYIVQNPLGTYGKEGNDRPGIDDVVAWKSPTLDELRKFRFIDKGCHISELACLRWLDRVPEPSTHLDSPVNNELILVEVKSSKRYGLSNSPSRGVDQLLRAKKEKVAKKLFISFPTVDSDHDEVFAKIKKRMDEGPVAGGIFFDDKGLHIHDSESFHDENVTTEIDKYESELKLVLLNNFYFNEILEMIGELDVDTDNKGLEEVLDSFNAKIENDVSTNYLLEKLNKLIG</sequence>
<name>D5E9Z4_METMS</name>
<gene>
    <name evidence="1" type="ordered locus">Mmah_0465</name>
</gene>
<proteinExistence type="predicted"/>
<keyword evidence="2" id="KW-1185">Reference proteome</keyword>
<dbReference type="Proteomes" id="UP000001059">
    <property type="component" value="Chromosome"/>
</dbReference>
<dbReference type="KEGG" id="mmh:Mmah_0465"/>
<dbReference type="AlphaFoldDB" id="D5E9Z4"/>
<reference evidence="1 2" key="1">
    <citation type="submission" date="2010-03" db="EMBL/GenBank/DDBJ databases">
        <title>The complete genome of Methanohalophilus mahii DSM 5219.</title>
        <authorList>
            <consortium name="US DOE Joint Genome Institute (JGI-PGF)"/>
            <person name="Lucas S."/>
            <person name="Copeland A."/>
            <person name="Lapidus A."/>
            <person name="Glavina del Rio T."/>
            <person name="Dalin E."/>
            <person name="Tice H."/>
            <person name="Bruce D."/>
            <person name="Goodwin L."/>
            <person name="Pitluck S."/>
            <person name="Kyrpides N."/>
            <person name="Mavromatis K."/>
            <person name="Ivanova N."/>
            <person name="Lykidis A."/>
            <person name="Saunders E."/>
            <person name="Brettin T."/>
            <person name="Detter J.C."/>
            <person name="Han C."/>
            <person name="Land M."/>
            <person name="Hauser L."/>
            <person name="Markowitz V."/>
            <person name="Cheng J.-F."/>
            <person name="Hugenholtz P."/>
            <person name="Woyke T."/>
            <person name="Wu D."/>
            <person name="Spring S."/>
            <person name="Schneider S."/>
            <person name="Schroeder M."/>
            <person name="Klenk H.-P."/>
            <person name="Eisen J.A."/>
        </authorList>
    </citation>
    <scope>NUCLEOTIDE SEQUENCE [LARGE SCALE GENOMIC DNA]</scope>
    <source>
        <strain evidence="2">ATCC 35705 / DSM 5219 / SLP</strain>
    </source>
</reference>
<protein>
    <submittedName>
        <fullName evidence="1">Uncharacterized protein</fullName>
    </submittedName>
</protein>
<dbReference type="GeneID" id="8982606"/>
<dbReference type="HOGENOM" id="CLU_741056_0_0_2"/>